<keyword evidence="4" id="KW-0808">Transferase</keyword>
<dbReference type="SUPFAM" id="SSF47384">
    <property type="entry name" value="Homodimeric domain of signal transducing histidine kinase"/>
    <property type="match status" value="1"/>
</dbReference>
<dbReference type="Gene3D" id="1.10.287.130">
    <property type="match status" value="1"/>
</dbReference>
<keyword evidence="7" id="KW-0732">Signal</keyword>
<proteinExistence type="predicted"/>
<keyword evidence="3" id="KW-0597">Phosphoprotein</keyword>
<dbReference type="InterPro" id="IPR011622">
    <property type="entry name" value="7TMR_DISM_rcpt_extracell_dom2"/>
</dbReference>
<dbReference type="EC" id="2.7.13.3" evidence="2"/>
<name>A0ABW7EZT8_9BURK</name>
<dbReference type="CDD" id="cd00082">
    <property type="entry name" value="HisKA"/>
    <property type="match status" value="1"/>
</dbReference>
<feature type="transmembrane region" description="Helical" evidence="6">
    <location>
        <begin position="229"/>
        <end position="249"/>
    </location>
</feature>
<dbReference type="Gene3D" id="3.30.565.10">
    <property type="entry name" value="Histidine kinase-like ATPase, C-terminal domain"/>
    <property type="match status" value="1"/>
</dbReference>
<comment type="catalytic activity">
    <reaction evidence="1">
        <text>ATP + protein L-histidine = ADP + protein N-phospho-L-histidine.</text>
        <dbReference type="EC" id="2.7.13.3"/>
    </reaction>
</comment>
<feature type="signal peptide" evidence="7">
    <location>
        <begin position="1"/>
        <end position="15"/>
    </location>
</feature>
<organism evidence="9 10">
    <name type="scientific">Pelomonas parva</name>
    <dbReference type="NCBI Taxonomy" id="3299032"/>
    <lineage>
        <taxon>Bacteria</taxon>
        <taxon>Pseudomonadati</taxon>
        <taxon>Pseudomonadota</taxon>
        <taxon>Betaproteobacteria</taxon>
        <taxon>Burkholderiales</taxon>
        <taxon>Sphaerotilaceae</taxon>
        <taxon>Roseateles</taxon>
    </lineage>
</organism>
<keyword evidence="6" id="KW-1133">Transmembrane helix</keyword>
<dbReference type="InterPro" id="IPR003594">
    <property type="entry name" value="HATPase_dom"/>
</dbReference>
<feature type="transmembrane region" description="Helical" evidence="6">
    <location>
        <begin position="314"/>
        <end position="332"/>
    </location>
</feature>
<dbReference type="PROSITE" id="PS50109">
    <property type="entry name" value="HIS_KIN"/>
    <property type="match status" value="1"/>
</dbReference>
<dbReference type="Pfam" id="PF02518">
    <property type="entry name" value="HATPase_c"/>
    <property type="match status" value="1"/>
</dbReference>
<evidence type="ECO:0000313" key="9">
    <source>
        <dbReference type="EMBL" id="MFG6429181.1"/>
    </source>
</evidence>
<evidence type="ECO:0000256" key="1">
    <source>
        <dbReference type="ARBA" id="ARBA00000085"/>
    </source>
</evidence>
<keyword evidence="10" id="KW-1185">Reference proteome</keyword>
<evidence type="ECO:0000313" key="10">
    <source>
        <dbReference type="Proteomes" id="UP001606210"/>
    </source>
</evidence>
<dbReference type="InterPro" id="IPR036890">
    <property type="entry name" value="HATPase_C_sf"/>
</dbReference>
<feature type="transmembrane region" description="Helical" evidence="6">
    <location>
        <begin position="192"/>
        <end position="209"/>
    </location>
</feature>
<reference evidence="9 10" key="1">
    <citation type="submission" date="2024-08" db="EMBL/GenBank/DDBJ databases">
        <authorList>
            <person name="Lu H."/>
        </authorList>
    </citation>
    <scope>NUCLEOTIDE SEQUENCE [LARGE SCALE GENOMIC DNA]</scope>
    <source>
        <strain evidence="9 10">LYH14W</strain>
    </source>
</reference>
<dbReference type="PRINTS" id="PR00344">
    <property type="entry name" value="BCTRLSENSOR"/>
</dbReference>
<dbReference type="InterPro" id="IPR036097">
    <property type="entry name" value="HisK_dim/P_sf"/>
</dbReference>
<keyword evidence="9" id="KW-0547">Nucleotide-binding</keyword>
<dbReference type="SMART" id="SM00388">
    <property type="entry name" value="HisKA"/>
    <property type="match status" value="1"/>
</dbReference>
<dbReference type="PANTHER" id="PTHR43047:SF72">
    <property type="entry name" value="OSMOSENSING HISTIDINE PROTEIN KINASE SLN1"/>
    <property type="match status" value="1"/>
</dbReference>
<dbReference type="EMBL" id="JBIGHV010000002">
    <property type="protein sequence ID" value="MFG6429181.1"/>
    <property type="molecule type" value="Genomic_DNA"/>
</dbReference>
<evidence type="ECO:0000259" key="8">
    <source>
        <dbReference type="PROSITE" id="PS50109"/>
    </source>
</evidence>
<dbReference type="InterPro" id="IPR003661">
    <property type="entry name" value="HisK_dim/P_dom"/>
</dbReference>
<dbReference type="InterPro" id="IPR004358">
    <property type="entry name" value="Sig_transdc_His_kin-like_C"/>
</dbReference>
<dbReference type="CDD" id="cd16922">
    <property type="entry name" value="HATPase_EvgS-ArcB-TorS-like"/>
    <property type="match status" value="1"/>
</dbReference>
<feature type="transmembrane region" description="Helical" evidence="6">
    <location>
        <begin position="261"/>
        <end position="281"/>
    </location>
</feature>
<keyword evidence="6" id="KW-0812">Transmembrane</keyword>
<comment type="caution">
    <text evidence="9">The sequence shown here is derived from an EMBL/GenBank/DDBJ whole genome shotgun (WGS) entry which is preliminary data.</text>
</comment>
<dbReference type="SMART" id="SM00387">
    <property type="entry name" value="HATPase_c"/>
    <property type="match status" value="1"/>
</dbReference>
<dbReference type="Gene3D" id="2.60.40.2380">
    <property type="match status" value="1"/>
</dbReference>
<feature type="transmembrane region" description="Helical" evidence="6">
    <location>
        <begin position="344"/>
        <end position="365"/>
    </location>
</feature>
<dbReference type="Pfam" id="PF07696">
    <property type="entry name" value="7TMR-DISMED2"/>
    <property type="match status" value="1"/>
</dbReference>
<keyword evidence="5" id="KW-0418">Kinase</keyword>
<evidence type="ECO:0000256" key="5">
    <source>
        <dbReference type="ARBA" id="ARBA00022777"/>
    </source>
</evidence>
<dbReference type="RefSeq" id="WP_394476430.1">
    <property type="nucleotide sequence ID" value="NZ_JBIGHV010000002.1"/>
</dbReference>
<evidence type="ECO:0000256" key="4">
    <source>
        <dbReference type="ARBA" id="ARBA00022679"/>
    </source>
</evidence>
<dbReference type="Proteomes" id="UP001606210">
    <property type="component" value="Unassembled WGS sequence"/>
</dbReference>
<evidence type="ECO:0000256" key="3">
    <source>
        <dbReference type="ARBA" id="ARBA00022553"/>
    </source>
</evidence>
<dbReference type="SUPFAM" id="SSF55874">
    <property type="entry name" value="ATPase domain of HSP90 chaperone/DNA topoisomerase II/histidine kinase"/>
    <property type="match status" value="1"/>
</dbReference>
<feature type="transmembrane region" description="Helical" evidence="6">
    <location>
        <begin position="287"/>
        <end position="307"/>
    </location>
</feature>
<sequence length="770" mass="82469">MLFLLWLACVAPACASEAVLRWSVWEDRSASLSLAEVQARDAEFRPTTPRLLNPGYSTSAWWLRLDVDVPAGDPWERWVVLGSARLPDVRLWAQTAQGWQGQHAGTTVPHARWPLDTPTASFAVGLPGGQRSSLYLRVAGPTALALHTTVCKPDDCLRAQAGRLALGSAISAFLTVVAIGCVAMTLMLRQPAALTVAGFSVVYGFYELAEQGLAFQYLWPESTGWATRGLIPMIALTHMMRALVLYALLAGDLPQRWLRWLMLALVALYPPIIALSCVYEPRDIGPVVLPLMMVGVLLGPALAWMAWWRGARHGLPVAVLMTLTLLAGLARFAEAADLLSPSVFTQFFVPAISVFSGLAMLAILLSHMRKLDREGAAALAMLQETRKSQAQRARLLAYIGHDLRAPLVTTLTHLRELEPARDTPQRAARSGIERSVAHQLELIDELVAHARGETDQLDLVPTACFLHGLLHEVADQGRGLAGLRGNRFEARIADDLPEVVAVDAKRLRQLLINLLSNAAKYTDGGQIGLSATLERGRSGAPGWLRCEVVDDGPGIAAADLPRIFEPFWRAPDQAGKPGTGLGLAIALQLAQAMGGTLEVSSQPGQGSRFLLTLPLSPAAASEVAWPSLAAEAPSPLGRGRLALLVDPDAGCTEHLAELLYAAEFDLRSSADAGQTAELLAELRPALVIVGDVGAAAAGQLLQSCRAQPRPPATVLYTGRPQPAARPGEPEFGARCLKPMTGPAWWSLLSDLLHDQAAPAPCGPAKRSSAP</sequence>
<feature type="transmembrane region" description="Helical" evidence="6">
    <location>
        <begin position="164"/>
        <end position="185"/>
    </location>
</feature>
<keyword evidence="9" id="KW-0067">ATP-binding</keyword>
<evidence type="ECO:0000256" key="6">
    <source>
        <dbReference type="SAM" id="Phobius"/>
    </source>
</evidence>
<gene>
    <name evidence="9" type="ORF">ACG00Y_04620</name>
</gene>
<feature type="chain" id="PRO_5045341020" description="histidine kinase" evidence="7">
    <location>
        <begin position="16"/>
        <end position="770"/>
    </location>
</feature>
<feature type="domain" description="Histidine kinase" evidence="8">
    <location>
        <begin position="398"/>
        <end position="617"/>
    </location>
</feature>
<dbReference type="InterPro" id="IPR011623">
    <property type="entry name" value="7TMR_DISM_rcpt_extracell_dom1"/>
</dbReference>
<evidence type="ECO:0000256" key="2">
    <source>
        <dbReference type="ARBA" id="ARBA00012438"/>
    </source>
</evidence>
<dbReference type="PANTHER" id="PTHR43047">
    <property type="entry name" value="TWO-COMPONENT HISTIDINE PROTEIN KINASE"/>
    <property type="match status" value="1"/>
</dbReference>
<keyword evidence="6" id="KW-0472">Membrane</keyword>
<dbReference type="Pfam" id="PF07695">
    <property type="entry name" value="7TMR-DISM_7TM"/>
    <property type="match status" value="1"/>
</dbReference>
<protein>
    <recommendedName>
        <fullName evidence="2">histidine kinase</fullName>
        <ecNumber evidence="2">2.7.13.3</ecNumber>
    </recommendedName>
</protein>
<dbReference type="GO" id="GO:0005524">
    <property type="term" value="F:ATP binding"/>
    <property type="evidence" value="ECO:0007669"/>
    <property type="project" value="UniProtKB-KW"/>
</dbReference>
<dbReference type="InterPro" id="IPR005467">
    <property type="entry name" value="His_kinase_dom"/>
</dbReference>
<evidence type="ECO:0000256" key="7">
    <source>
        <dbReference type="SAM" id="SignalP"/>
    </source>
</evidence>
<accession>A0ABW7EZT8</accession>